<evidence type="ECO:0000256" key="6">
    <source>
        <dbReference type="SAM" id="Coils"/>
    </source>
</evidence>
<dbReference type="EC" id="4.6.1.13" evidence="2"/>
<dbReference type="EMBL" id="CP053097">
    <property type="protein sequence ID" value="QJR44191.1"/>
    <property type="molecule type" value="Genomic_DNA"/>
</dbReference>
<keyword evidence="11" id="KW-1185">Reference proteome</keyword>
<keyword evidence="6" id="KW-0175">Coiled coil</keyword>
<dbReference type="InterPro" id="IPR051057">
    <property type="entry name" value="PI-PLC_domain"/>
</dbReference>
<evidence type="ECO:0000256" key="3">
    <source>
        <dbReference type="ARBA" id="ARBA00019758"/>
    </source>
</evidence>
<evidence type="ECO:0000256" key="8">
    <source>
        <dbReference type="SAM" id="SignalP"/>
    </source>
</evidence>
<dbReference type="PROSITE" id="PS50007">
    <property type="entry name" value="PIPLC_X_DOMAIN"/>
    <property type="match status" value="1"/>
</dbReference>
<feature type="coiled-coil region" evidence="6">
    <location>
        <begin position="1198"/>
        <end position="1282"/>
    </location>
</feature>
<evidence type="ECO:0000313" key="10">
    <source>
        <dbReference type="EMBL" id="QJR44191.1"/>
    </source>
</evidence>
<accession>A0A6M4JI97</accession>
<dbReference type="SUPFAM" id="SSF51695">
    <property type="entry name" value="PLC-like phosphodiesterases"/>
    <property type="match status" value="1"/>
</dbReference>
<keyword evidence="7" id="KW-0472">Membrane</keyword>
<dbReference type="RefSeq" id="WP_171113022.1">
    <property type="nucleotide sequence ID" value="NZ_CP053097.1"/>
</dbReference>
<evidence type="ECO:0000256" key="4">
    <source>
        <dbReference type="ARBA" id="ARBA00030474"/>
    </source>
</evidence>
<evidence type="ECO:0000256" key="2">
    <source>
        <dbReference type="ARBA" id="ARBA00012581"/>
    </source>
</evidence>
<dbReference type="GO" id="GO:0004436">
    <property type="term" value="F:phosphatidylinositol diacylglycerol-lyase activity"/>
    <property type="evidence" value="ECO:0007669"/>
    <property type="project" value="UniProtKB-EC"/>
</dbReference>
<dbReference type="PANTHER" id="PTHR13593">
    <property type="match status" value="1"/>
</dbReference>
<evidence type="ECO:0000259" key="9">
    <source>
        <dbReference type="SMART" id="SM00148"/>
    </source>
</evidence>
<feature type="signal peptide" evidence="8">
    <location>
        <begin position="1"/>
        <end position="23"/>
    </location>
</feature>
<keyword evidence="8" id="KW-0732">Signal</keyword>
<keyword evidence="7" id="KW-0812">Transmembrane</keyword>
<feature type="coiled-coil region" evidence="6">
    <location>
        <begin position="784"/>
        <end position="811"/>
    </location>
</feature>
<feature type="chain" id="PRO_5026866132" description="1-phosphatidylinositol phosphodiesterase" evidence="8">
    <location>
        <begin position="24"/>
        <end position="1524"/>
    </location>
</feature>
<reference evidence="10 11" key="1">
    <citation type="submission" date="2020-05" db="EMBL/GenBank/DDBJ databases">
        <title>Novel Mycoplasma species detected in Mirounga angustirostris (northern elephant seal) from the USA.</title>
        <authorList>
            <person name="Volokhov D.V."/>
        </authorList>
    </citation>
    <scope>NUCLEOTIDE SEQUENCE [LARGE SCALE GENOMIC DNA]</scope>
    <source>
        <strain evidence="10 11">Mirounga ES2806-NAS</strain>
    </source>
</reference>
<gene>
    <name evidence="10" type="ORF">HLA92_01965</name>
</gene>
<proteinExistence type="predicted"/>
<dbReference type="Proteomes" id="UP000502118">
    <property type="component" value="Chromosome"/>
</dbReference>
<feature type="transmembrane region" description="Helical" evidence="7">
    <location>
        <begin position="1494"/>
        <end position="1514"/>
    </location>
</feature>
<evidence type="ECO:0000256" key="7">
    <source>
        <dbReference type="SAM" id="Phobius"/>
    </source>
</evidence>
<sequence>MSKKLLFVSASTFIPVVSLIAMSLNNSIDKNVHKDNNLAYVWDNKDIKDRFNRVLAENWMSEIKDDRSLFSLSIPGTHDSAMWNGRGIAYTFGSQYARTQAYNFNDQLRLGIRAFDLRMTSDGWLKHGSTYSQSTFNSAMNEITKYLEKHKTEFVVIRIKDENFDVNSRYDANNASRIYNNVLDKYNKYLYNPQGKSLFEIQDQNGFNIGQYRGKVIILNHWHHKVNQSRKGGFLYRELVYKNYTEQDKYDGVDPSSKLQLVKDLINSANNRPYSEQNLYVNFVSFASGWRPLSSAYKMNGPLNDWLNKNEKLSTLGVIYTDFPGPALIQSIYRTNFYYSDEYLDSEGIGKNVLKLKLQDVFEEDNELIFKTDDWQRYKNTNIEVYLNNQKIQTKYLDDNYNSLTFKITLNQTLHKNDNLVIKSYKLTPNNGWYQQRKYNQKELRNIDILDNLILLKKRRLIDEITQIKQLFTQKYPKISNYIDLKYINEINKISTKNPDSNTILNSYETKWNNIKTNLNDFYNYLNDLELKQNVFNRLNTKIFNSQNLDKLNKYNNIQTQINSLFNENQDLTSFNLSNLINSILKNTKILKHLTNLVNNFNSKNIHQTKDDFNNFETAINFAKEYWNNQLLKVINQPNDILSQLENINNLDNLETKAYELIQSFNTEITTLKTQIEAAKNNILILNNYFVNNDNKDLKQMFLSDITNSIKNLENPKILIDKINVFKEKLNTLKTLVLNSEQFKTDNHFLDFLSHDKELYTQTINKLKVDLNNFNSDIYNFQTIDNKISNLRNLEKNISLLNTKYQQLALKIKNSDKLFAEQKNLLLDSIKKSNSVTYNTIENLNNLVDSFIRNNYESRINSFINLNDAQKHNTLNKIKNIINLNEIDNEISVMSILNNNMQILKNVYNLFNNYQNTNGYIVLENNQKQELDTWYNKAQNNLNININNNQVLEIINHLEKYKTIFDNKTIDELKQKITENELLYNFQKNQLNEQLNIATSKQDVINVENELDQLKNFNLISKDKNSFNNLSSNQKTYILNQLRNSQTQDIYNKNKNIFNNLLNAINIAKNLYEINKNVISTEKYINNTAKMQHNFQTNLNKLSNIYQNSLSLGEINNEMQDFHNFLSDFENSHILFNENEHKKRLILEYEQIVKTLNDKKITYDNSQHAYDNLISNIENSIKVNNLVVYEENATIKTIENSKNHLLELLNKLQISEEEINKHLEEENQSLLSIIKQQIKQQKEAIQSDFRHKLFINIVNNYNQFLNTKLNNLQQNNNNFQTLKSLLSDINKQYEQFKINIQNKIDTELNKLIKEIKFSVLNNKTLDEITISDLKIIKDTNINVKIMSIYPDFNKKTLLVNFEAQLFNKKQSSNSTISQLKIKVPIIKKKFPQENIFKNINVKDINLNGLNEKEKIKNFILTKIKDIVKNYQYEKDYKIQNLDDVAKELLKSFKNKDITNKVTLTLINLNNKNDKLNINLLNYKINNPTKISKNIIILISVLVPSLVILILLILTKFKILKKRNK</sequence>
<protein>
    <recommendedName>
        <fullName evidence="3">1-phosphatidylinositol phosphodiesterase</fullName>
        <ecNumber evidence="2">4.6.1.13</ecNumber>
    </recommendedName>
    <alternativeName>
        <fullName evidence="4">Phosphatidylinositol diacylglycerol-lyase</fullName>
    </alternativeName>
    <alternativeName>
        <fullName evidence="5">Phosphatidylinositol-specific phospholipase C</fullName>
    </alternativeName>
</protein>
<dbReference type="InterPro" id="IPR000909">
    <property type="entry name" value="PLipase_C_PInositol-sp_X_dom"/>
</dbReference>
<evidence type="ECO:0000313" key="11">
    <source>
        <dbReference type="Proteomes" id="UP000502118"/>
    </source>
</evidence>
<name>A0A6M4JI97_9MOLU</name>
<dbReference type="GO" id="GO:0006629">
    <property type="term" value="P:lipid metabolic process"/>
    <property type="evidence" value="ECO:0007669"/>
    <property type="project" value="InterPro"/>
</dbReference>
<dbReference type="PANTHER" id="PTHR13593:SF113">
    <property type="entry name" value="SI:DKEY-266F7.9"/>
    <property type="match status" value="1"/>
</dbReference>
<evidence type="ECO:0000256" key="5">
    <source>
        <dbReference type="ARBA" id="ARBA00030782"/>
    </source>
</evidence>
<dbReference type="Gene3D" id="3.20.20.190">
    <property type="entry name" value="Phosphatidylinositol (PI) phosphodiesterase"/>
    <property type="match status" value="1"/>
</dbReference>
<keyword evidence="7" id="KW-1133">Transmembrane helix</keyword>
<dbReference type="SMART" id="SM00148">
    <property type="entry name" value="PLCXc"/>
    <property type="match status" value="1"/>
</dbReference>
<comment type="catalytic activity">
    <reaction evidence="1">
        <text>a 1,2-diacyl-sn-glycero-3-phospho-(1D-myo-inositol) = 1D-myo-inositol 1,2-cyclic phosphate + a 1,2-diacyl-sn-glycerol</text>
        <dbReference type="Rhea" id="RHEA:17093"/>
        <dbReference type="ChEBI" id="CHEBI:17815"/>
        <dbReference type="ChEBI" id="CHEBI:57880"/>
        <dbReference type="ChEBI" id="CHEBI:58484"/>
        <dbReference type="EC" id="4.6.1.13"/>
    </reaction>
</comment>
<dbReference type="InterPro" id="IPR017946">
    <property type="entry name" value="PLC-like_Pdiesterase_TIM-brl"/>
</dbReference>
<dbReference type="GO" id="GO:0008081">
    <property type="term" value="F:phosphoric diester hydrolase activity"/>
    <property type="evidence" value="ECO:0007669"/>
    <property type="project" value="InterPro"/>
</dbReference>
<evidence type="ECO:0000256" key="1">
    <source>
        <dbReference type="ARBA" id="ARBA00001316"/>
    </source>
</evidence>
<dbReference type="KEGG" id="mmio:HLA92_01965"/>
<feature type="domain" description="Phosphatidylinositol-specific phospholipase C X" evidence="9">
    <location>
        <begin position="65"/>
        <end position="221"/>
    </location>
</feature>
<organism evidence="10 11">
    <name type="scientific">Mycoplasma miroungirhinis</name>
    <dbReference type="NCBI Taxonomy" id="754516"/>
    <lineage>
        <taxon>Bacteria</taxon>
        <taxon>Bacillati</taxon>
        <taxon>Mycoplasmatota</taxon>
        <taxon>Mollicutes</taxon>
        <taxon>Mycoplasmataceae</taxon>
        <taxon>Mycoplasma</taxon>
    </lineage>
</organism>